<dbReference type="Proteomes" id="UP000663940">
    <property type="component" value="Chromosome"/>
</dbReference>
<reference evidence="8 10" key="2">
    <citation type="submission" date="2021-03" db="EMBL/GenBank/DDBJ databases">
        <title>Mucilaginibacter strains isolated from gold and copper mining confer multi heavy-metal resistance.</title>
        <authorList>
            <person name="Li Y."/>
        </authorList>
    </citation>
    <scope>NUCLEOTIDE SEQUENCE [LARGE SCALE GENOMIC DNA]</scope>
    <source>
        <strain evidence="8 10">P2-4</strain>
    </source>
</reference>
<comment type="subcellular location">
    <subcellularLocation>
        <location evidence="1">Membrane</location>
        <topology evidence="1">Multi-pass membrane protein</topology>
    </subcellularLocation>
</comment>
<accession>A0AAE6JKN3</accession>
<feature type="domain" description="Sodium/calcium exchanger membrane region" evidence="6">
    <location>
        <begin position="212"/>
        <end position="358"/>
    </location>
</feature>
<evidence type="ECO:0000256" key="3">
    <source>
        <dbReference type="ARBA" id="ARBA00022989"/>
    </source>
</evidence>
<feature type="transmembrane region" description="Helical" evidence="5">
    <location>
        <begin position="343"/>
        <end position="360"/>
    </location>
</feature>
<dbReference type="AlphaFoldDB" id="A0AAE6JKN3"/>
<feature type="transmembrane region" description="Helical" evidence="5">
    <location>
        <begin position="319"/>
        <end position="336"/>
    </location>
</feature>
<reference evidence="7 9" key="1">
    <citation type="submission" date="2019-08" db="EMBL/GenBank/DDBJ databases">
        <title>Comparative genome analysis confer to the adaptation heavy metal polluted environment.</title>
        <authorList>
            <person name="Li Y."/>
        </authorList>
    </citation>
    <scope>NUCLEOTIDE SEQUENCE [LARGE SCALE GENOMIC DNA]</scope>
    <source>
        <strain evidence="7 9">P2</strain>
    </source>
</reference>
<dbReference type="GO" id="GO:0016020">
    <property type="term" value="C:membrane"/>
    <property type="evidence" value="ECO:0007669"/>
    <property type="project" value="UniProtKB-SubCell"/>
</dbReference>
<feature type="transmembrane region" description="Helical" evidence="5">
    <location>
        <begin position="32"/>
        <end position="51"/>
    </location>
</feature>
<keyword evidence="2 5" id="KW-0812">Transmembrane</keyword>
<evidence type="ECO:0000256" key="4">
    <source>
        <dbReference type="ARBA" id="ARBA00023136"/>
    </source>
</evidence>
<dbReference type="EMBL" id="CP071880">
    <property type="protein sequence ID" value="QTE50375.1"/>
    <property type="molecule type" value="Genomic_DNA"/>
</dbReference>
<evidence type="ECO:0000313" key="10">
    <source>
        <dbReference type="Proteomes" id="UP000663940"/>
    </source>
</evidence>
<feature type="domain" description="Sodium/calcium exchanger membrane region" evidence="6">
    <location>
        <begin position="30"/>
        <end position="177"/>
    </location>
</feature>
<evidence type="ECO:0000256" key="5">
    <source>
        <dbReference type="SAM" id="Phobius"/>
    </source>
</evidence>
<sequence>MKKFYLSVAFAIAATLTGVVVRLADLHPLSIIATVIFFFALLGAGFLLSWGLESAEKFVAKGLAIAVLALITVLPEYAVDIYYSFQAGRHPGSEYVGFAAANMTGANRLLVGLAWPVIVMLYWWQNKKNSVTLARSNFKEIGFLFLASLYSFVIVLKNKIDLWDTLILIIIYFIYLWQTGKGSNEEQEAEKEIGPAAALTNLSKQKQYIIITVLGVYATFVILLSAEPFAESLIATGGQLGLNKFLLIQWLAPLASEAPTIIIAILLTLALKPESALSAMISDKINQWTLLVGMIPLAYSIGGGTWGHLPLDARQREEFFLTAAQSLFALSLLLGLKFSLKKGLILLSLFAIQLLIAFIYRNDEITTIHSLTYLCWLYLILALATGVQQRKEVINYVLSLKRP</sequence>
<feature type="transmembrane region" description="Helical" evidence="5">
    <location>
        <begin position="105"/>
        <end position="124"/>
    </location>
</feature>
<evidence type="ECO:0000313" key="9">
    <source>
        <dbReference type="Proteomes" id="UP000250557"/>
    </source>
</evidence>
<feature type="transmembrane region" description="Helical" evidence="5">
    <location>
        <begin position="63"/>
        <end position="85"/>
    </location>
</feature>
<dbReference type="GO" id="GO:0055085">
    <property type="term" value="P:transmembrane transport"/>
    <property type="evidence" value="ECO:0007669"/>
    <property type="project" value="InterPro"/>
</dbReference>
<dbReference type="Proteomes" id="UP000250557">
    <property type="component" value="Chromosome"/>
</dbReference>
<feature type="transmembrane region" description="Helical" evidence="5">
    <location>
        <begin position="162"/>
        <end position="178"/>
    </location>
</feature>
<keyword evidence="4 5" id="KW-0472">Membrane</keyword>
<evidence type="ECO:0000313" key="7">
    <source>
        <dbReference type="EMBL" id="QEM07081.1"/>
    </source>
</evidence>
<evidence type="ECO:0000313" key="8">
    <source>
        <dbReference type="EMBL" id="QTE50375.1"/>
    </source>
</evidence>
<dbReference type="InterPro" id="IPR044880">
    <property type="entry name" value="NCX_ion-bd_dom_sf"/>
</dbReference>
<dbReference type="RefSeq" id="WP_112658666.1">
    <property type="nucleotide sequence ID" value="NZ_CP043451.1"/>
</dbReference>
<evidence type="ECO:0000259" key="6">
    <source>
        <dbReference type="Pfam" id="PF01699"/>
    </source>
</evidence>
<dbReference type="EMBL" id="CP043451">
    <property type="protein sequence ID" value="QEM07081.1"/>
    <property type="molecule type" value="Genomic_DNA"/>
</dbReference>
<evidence type="ECO:0000256" key="1">
    <source>
        <dbReference type="ARBA" id="ARBA00004141"/>
    </source>
</evidence>
<organism evidence="7 9">
    <name type="scientific">Mucilaginibacter rubeus</name>
    <dbReference type="NCBI Taxonomy" id="2027860"/>
    <lineage>
        <taxon>Bacteria</taxon>
        <taxon>Pseudomonadati</taxon>
        <taxon>Bacteroidota</taxon>
        <taxon>Sphingobacteriia</taxon>
        <taxon>Sphingobacteriales</taxon>
        <taxon>Sphingobacteriaceae</taxon>
        <taxon>Mucilaginibacter</taxon>
    </lineage>
</organism>
<name>A0AAE6JKN3_9SPHI</name>
<feature type="transmembrane region" description="Helical" evidence="5">
    <location>
        <begin position="366"/>
        <end position="387"/>
    </location>
</feature>
<proteinExistence type="predicted"/>
<evidence type="ECO:0000256" key="2">
    <source>
        <dbReference type="ARBA" id="ARBA00022692"/>
    </source>
</evidence>
<dbReference type="Pfam" id="PF01699">
    <property type="entry name" value="Na_Ca_ex"/>
    <property type="match status" value="2"/>
</dbReference>
<protein>
    <submittedName>
        <fullName evidence="7">Sodium:proton exchanger</fullName>
    </submittedName>
</protein>
<gene>
    <name evidence="7" type="ORF">DIU31_027570</name>
    <name evidence="8" type="ORF">J3L21_33455</name>
</gene>
<feature type="transmembrane region" description="Helical" evidence="5">
    <location>
        <begin position="288"/>
        <end position="307"/>
    </location>
</feature>
<keyword evidence="3 5" id="KW-1133">Transmembrane helix</keyword>
<feature type="transmembrane region" description="Helical" evidence="5">
    <location>
        <begin position="136"/>
        <end position="156"/>
    </location>
</feature>
<feature type="transmembrane region" description="Helical" evidence="5">
    <location>
        <begin position="246"/>
        <end position="267"/>
    </location>
</feature>
<feature type="transmembrane region" description="Helical" evidence="5">
    <location>
        <begin position="208"/>
        <end position="226"/>
    </location>
</feature>
<keyword evidence="10" id="KW-1185">Reference proteome</keyword>
<dbReference type="InterPro" id="IPR004837">
    <property type="entry name" value="NaCa_Exmemb"/>
</dbReference>
<dbReference type="Gene3D" id="1.20.1420.30">
    <property type="entry name" value="NCX, central ion-binding region"/>
    <property type="match status" value="1"/>
</dbReference>